<accession>A0A7C9DU24</accession>
<name>A0A7C9DU24_OPUST</name>
<dbReference type="EMBL" id="GISG01157244">
    <property type="protein sequence ID" value="MBA4648823.1"/>
    <property type="molecule type" value="Transcribed_RNA"/>
</dbReference>
<reference evidence="1" key="2">
    <citation type="submission" date="2020-07" db="EMBL/GenBank/DDBJ databases">
        <authorList>
            <person name="Vera ALvarez R."/>
            <person name="Arias-Moreno D.M."/>
            <person name="Jimenez-Jacinto V."/>
            <person name="Jimenez-Bremont J.F."/>
            <person name="Swaminathan K."/>
            <person name="Moose S.P."/>
            <person name="Guerrero-Gonzalez M.L."/>
            <person name="Marino-Ramirez L."/>
            <person name="Landsman D."/>
            <person name="Rodriguez-Kessler M."/>
            <person name="Delgado-Sanchez P."/>
        </authorList>
    </citation>
    <scope>NUCLEOTIDE SEQUENCE</scope>
    <source>
        <tissue evidence="1">Cladode</tissue>
    </source>
</reference>
<organism evidence="1">
    <name type="scientific">Opuntia streptacantha</name>
    <name type="common">Prickly pear cactus</name>
    <name type="synonym">Opuntia cardona</name>
    <dbReference type="NCBI Taxonomy" id="393608"/>
    <lineage>
        <taxon>Eukaryota</taxon>
        <taxon>Viridiplantae</taxon>
        <taxon>Streptophyta</taxon>
        <taxon>Embryophyta</taxon>
        <taxon>Tracheophyta</taxon>
        <taxon>Spermatophyta</taxon>
        <taxon>Magnoliopsida</taxon>
        <taxon>eudicotyledons</taxon>
        <taxon>Gunneridae</taxon>
        <taxon>Pentapetalae</taxon>
        <taxon>Caryophyllales</taxon>
        <taxon>Cactineae</taxon>
        <taxon>Cactaceae</taxon>
        <taxon>Opuntioideae</taxon>
        <taxon>Opuntia</taxon>
    </lineage>
</organism>
<evidence type="ECO:0000313" key="1">
    <source>
        <dbReference type="EMBL" id="MBA4648823.1"/>
    </source>
</evidence>
<dbReference type="AlphaFoldDB" id="A0A7C9DU24"/>
<sequence>MVCFIDAGRCRIIRCRLHAGLGQVDLGCAFSLPWSVAILNRAMDKLVPKRSLKLQWRTSQFDFLNFLHLVAFARFLTRPEFCDVKMSQYRNVSTRVFLWDAGLVI</sequence>
<proteinExistence type="predicted"/>
<protein>
    <submittedName>
        <fullName evidence="1">Uncharacterized protein</fullName>
    </submittedName>
</protein>
<reference evidence="1" key="1">
    <citation type="journal article" date="2013" name="J. Plant Res.">
        <title>Effect of fungi and light on seed germination of three Opuntia species from semiarid lands of central Mexico.</title>
        <authorList>
            <person name="Delgado-Sanchez P."/>
            <person name="Jimenez-Bremont J.F."/>
            <person name="Guerrero-Gonzalez Mde L."/>
            <person name="Flores J."/>
        </authorList>
    </citation>
    <scope>NUCLEOTIDE SEQUENCE</scope>
    <source>
        <tissue evidence="1">Cladode</tissue>
    </source>
</reference>